<dbReference type="EMBL" id="DYDO01000002">
    <property type="protein sequence ID" value="DBA32173.1"/>
    <property type="molecule type" value="Genomic_DNA"/>
</dbReference>
<name>A0AAV3AXR9_PYXAD</name>
<evidence type="ECO:0000256" key="6">
    <source>
        <dbReference type="SAM" id="MobiDB-lite"/>
    </source>
</evidence>
<feature type="compositionally biased region" description="Polar residues" evidence="6">
    <location>
        <begin position="119"/>
        <end position="140"/>
    </location>
</feature>
<evidence type="ECO:0000256" key="4">
    <source>
        <dbReference type="ARBA" id="ARBA00022553"/>
    </source>
</evidence>
<dbReference type="InterPro" id="IPR029197">
    <property type="entry name" value="CKAP2_C"/>
</dbReference>
<feature type="domain" description="Cytoskeleton-associated protein 2 C-terminal" evidence="7">
    <location>
        <begin position="153"/>
        <end position="334"/>
    </location>
</feature>
<sequence length="482" mass="53257">MNPHQAAGKEMPPASPGHIRIVSRVSQSVPNSATPSERSFLIKSSRTNNLKPATVHSEQVKSAPHKPICANKQNTDLKSMGSSLSTTRTVQCNSGHPSNKALPNQSRRSINKPAVWQKSMRSNVINRQTSRPQTGSTTLTKGKDPKPAVTNTSNKNQSSTSSSIPCVTASNTTSKPQTPKMTVEDRRRKLQEWLSSKGKTYKRPPMVLPPKRPTTAKKKQNGNLSVWEGIEEEEELLLLSKKISQTLGECLELIDKGVSSEDIHSALDKIPEGKKFAKYWVCKAKLLEREGVTDVVELYKQGVQCGARPIDELREVIFDIMKNTSKKSKVVTFGPLPDEDTAMYSDQHEEKEVHIGATPVIKPADEMEASCFGIGICDQGSAVKFQVAGLSSKKKKKDGSSQEWKCLTPVRRSLRIHQSVSQYPEVVQEHDTVVGSLNELLDMADTEAYLFVRNEALPEEADRVIFSMVTQGSSEDQNERPA</sequence>
<comment type="similarity">
    <text evidence="2">Belongs to the CKAP2 family.</text>
</comment>
<reference evidence="8" key="1">
    <citation type="thesis" date="2020" institute="ProQuest LLC" country="789 East Eisenhower Parkway, Ann Arbor, MI, USA">
        <title>Comparative Genomics and Chromosome Evolution.</title>
        <authorList>
            <person name="Mudd A.B."/>
        </authorList>
    </citation>
    <scope>NUCLEOTIDE SEQUENCE</scope>
    <source>
        <strain evidence="8">1538</strain>
        <tissue evidence="8">Blood</tissue>
    </source>
</reference>
<feature type="compositionally biased region" description="Polar residues" evidence="6">
    <location>
        <begin position="164"/>
        <end position="180"/>
    </location>
</feature>
<dbReference type="GO" id="GO:0005813">
    <property type="term" value="C:centrosome"/>
    <property type="evidence" value="ECO:0007669"/>
    <property type="project" value="TreeGrafter"/>
</dbReference>
<keyword evidence="5" id="KW-0206">Cytoskeleton</keyword>
<feature type="domain" description="Cytoskeleton-associated protein 2 C-terminal" evidence="7">
    <location>
        <begin position="348"/>
        <end position="457"/>
    </location>
</feature>
<dbReference type="GO" id="GO:0072686">
    <property type="term" value="C:mitotic spindle"/>
    <property type="evidence" value="ECO:0007669"/>
    <property type="project" value="TreeGrafter"/>
</dbReference>
<evidence type="ECO:0000259" key="7">
    <source>
        <dbReference type="Pfam" id="PF15297"/>
    </source>
</evidence>
<evidence type="ECO:0000313" key="9">
    <source>
        <dbReference type="Proteomes" id="UP001181693"/>
    </source>
</evidence>
<evidence type="ECO:0000313" key="8">
    <source>
        <dbReference type="EMBL" id="DBA32173.1"/>
    </source>
</evidence>
<dbReference type="Pfam" id="PF15297">
    <property type="entry name" value="CKAP2_C"/>
    <property type="match status" value="2"/>
</dbReference>
<keyword evidence="3" id="KW-0963">Cytoplasm</keyword>
<organism evidence="8 9">
    <name type="scientific">Pyxicephalus adspersus</name>
    <name type="common">African bullfrog</name>
    <dbReference type="NCBI Taxonomy" id="30357"/>
    <lineage>
        <taxon>Eukaryota</taxon>
        <taxon>Metazoa</taxon>
        <taxon>Chordata</taxon>
        <taxon>Craniata</taxon>
        <taxon>Vertebrata</taxon>
        <taxon>Euteleostomi</taxon>
        <taxon>Amphibia</taxon>
        <taxon>Batrachia</taxon>
        <taxon>Anura</taxon>
        <taxon>Neobatrachia</taxon>
        <taxon>Ranoidea</taxon>
        <taxon>Pyxicephalidae</taxon>
        <taxon>Pyxicephalinae</taxon>
        <taxon>Pyxicephalus</taxon>
    </lineage>
</organism>
<comment type="caution">
    <text evidence="8">The sequence shown here is derived from an EMBL/GenBank/DDBJ whole genome shotgun (WGS) entry which is preliminary data.</text>
</comment>
<evidence type="ECO:0000256" key="3">
    <source>
        <dbReference type="ARBA" id="ARBA00022490"/>
    </source>
</evidence>
<dbReference type="InterPro" id="IPR052855">
    <property type="entry name" value="CKAP2-like"/>
</dbReference>
<protein>
    <recommendedName>
        <fullName evidence="7">Cytoskeleton-associated protein 2 C-terminal domain-containing protein</fullName>
    </recommendedName>
</protein>
<evidence type="ECO:0000256" key="2">
    <source>
        <dbReference type="ARBA" id="ARBA00009468"/>
    </source>
</evidence>
<feature type="compositionally biased region" description="Polar residues" evidence="6">
    <location>
        <begin position="25"/>
        <end position="51"/>
    </location>
</feature>
<feature type="compositionally biased region" description="Polar residues" evidence="6">
    <location>
        <begin position="71"/>
        <end position="108"/>
    </location>
</feature>
<feature type="compositionally biased region" description="Low complexity" evidence="6">
    <location>
        <begin position="150"/>
        <end position="163"/>
    </location>
</feature>
<accession>A0AAV3AXR9</accession>
<keyword evidence="4" id="KW-0597">Phosphoprotein</keyword>
<proteinExistence type="inferred from homology"/>
<dbReference type="GO" id="GO:0005829">
    <property type="term" value="C:cytosol"/>
    <property type="evidence" value="ECO:0007669"/>
    <property type="project" value="TreeGrafter"/>
</dbReference>
<dbReference type="Proteomes" id="UP001181693">
    <property type="component" value="Unassembled WGS sequence"/>
</dbReference>
<comment type="subcellular location">
    <subcellularLocation>
        <location evidence="1">Cytoplasm</location>
        <location evidence="1">Cytoskeleton</location>
    </subcellularLocation>
</comment>
<feature type="region of interest" description="Disordered" evidence="6">
    <location>
        <begin position="25"/>
        <end position="186"/>
    </location>
</feature>
<dbReference type="PANTHER" id="PTHR47078">
    <property type="entry name" value="CYTOSKELETON-ASSOCIATED PROTEIN 2-LIKE"/>
    <property type="match status" value="1"/>
</dbReference>
<dbReference type="AlphaFoldDB" id="A0AAV3AXR9"/>
<feature type="region of interest" description="Disordered" evidence="6">
    <location>
        <begin position="200"/>
        <end position="220"/>
    </location>
</feature>
<keyword evidence="9" id="KW-1185">Reference proteome</keyword>
<dbReference type="PANTHER" id="PTHR47078:SF1">
    <property type="entry name" value="CYTOSKELETON-ASSOCIATED PROTEIN 2-LIKE"/>
    <property type="match status" value="1"/>
</dbReference>
<gene>
    <name evidence="8" type="ORF">GDO54_007905</name>
</gene>
<evidence type="ECO:0000256" key="1">
    <source>
        <dbReference type="ARBA" id="ARBA00004245"/>
    </source>
</evidence>
<evidence type="ECO:0000256" key="5">
    <source>
        <dbReference type="ARBA" id="ARBA00023212"/>
    </source>
</evidence>